<comment type="caution">
    <text evidence="2">The sequence shown here is derived from an EMBL/GenBank/DDBJ whole genome shotgun (WGS) entry which is preliminary data.</text>
</comment>
<gene>
    <name evidence="2" type="ORF">Bhyg_13212</name>
</gene>
<sequence length="262" mass="29522">MEQYETLPLAHEAELIAQNHSTVASFEMSEKRKSKKRQTKKLNTSWSSSSSPKQLDKDFENIKTLSELDAAHALNQDKTQVSVNNAGKNSSDSSENETESLRDFPSDQFTKHEEDDHIISHPDKSAPYTALESTSEIPSPAISYDLTEERREVRMKKLILYSVQALDSIKAEVAEIRKKTIENENVVQNLVLIAKDLSVEVFACVEEIKKRNGLFTDVLVPDIKIPIKKTSRYCSVENALKRHKLVDNLSLCSVGITKVTDT</sequence>
<evidence type="ECO:0000313" key="3">
    <source>
        <dbReference type="Proteomes" id="UP001151699"/>
    </source>
</evidence>
<proteinExistence type="predicted"/>
<reference evidence="2" key="1">
    <citation type="submission" date="2022-07" db="EMBL/GenBank/DDBJ databases">
        <authorList>
            <person name="Trinca V."/>
            <person name="Uliana J.V.C."/>
            <person name="Torres T.T."/>
            <person name="Ward R.J."/>
            <person name="Monesi N."/>
        </authorList>
    </citation>
    <scope>NUCLEOTIDE SEQUENCE</scope>
    <source>
        <strain evidence="2">HSMRA1968</strain>
        <tissue evidence="2">Whole embryos</tissue>
    </source>
</reference>
<name>A0A9Q0MMX0_9DIPT</name>
<evidence type="ECO:0000313" key="2">
    <source>
        <dbReference type="EMBL" id="KAJ6634636.1"/>
    </source>
</evidence>
<dbReference type="EMBL" id="WJQU01000004">
    <property type="protein sequence ID" value="KAJ6634636.1"/>
    <property type="molecule type" value="Genomic_DNA"/>
</dbReference>
<accession>A0A9Q0MMX0</accession>
<evidence type="ECO:0000256" key="1">
    <source>
        <dbReference type="SAM" id="MobiDB-lite"/>
    </source>
</evidence>
<feature type="region of interest" description="Disordered" evidence="1">
    <location>
        <begin position="24"/>
        <end position="58"/>
    </location>
</feature>
<dbReference type="AlphaFoldDB" id="A0A9Q0MMX0"/>
<protein>
    <submittedName>
        <fullName evidence="2">Uncharacterized protein</fullName>
    </submittedName>
</protein>
<feature type="region of interest" description="Disordered" evidence="1">
    <location>
        <begin position="76"/>
        <end position="103"/>
    </location>
</feature>
<feature type="compositionally biased region" description="Polar residues" evidence="1">
    <location>
        <begin position="76"/>
        <end position="88"/>
    </location>
</feature>
<dbReference type="Proteomes" id="UP001151699">
    <property type="component" value="Chromosome C"/>
</dbReference>
<keyword evidence="3" id="KW-1185">Reference proteome</keyword>
<organism evidence="2 3">
    <name type="scientific">Pseudolycoriella hygida</name>
    <dbReference type="NCBI Taxonomy" id="35572"/>
    <lineage>
        <taxon>Eukaryota</taxon>
        <taxon>Metazoa</taxon>
        <taxon>Ecdysozoa</taxon>
        <taxon>Arthropoda</taxon>
        <taxon>Hexapoda</taxon>
        <taxon>Insecta</taxon>
        <taxon>Pterygota</taxon>
        <taxon>Neoptera</taxon>
        <taxon>Endopterygota</taxon>
        <taxon>Diptera</taxon>
        <taxon>Nematocera</taxon>
        <taxon>Sciaroidea</taxon>
        <taxon>Sciaridae</taxon>
        <taxon>Pseudolycoriella</taxon>
    </lineage>
</organism>